<feature type="domain" description="Cadherin" evidence="9">
    <location>
        <begin position="482"/>
        <end position="588"/>
    </location>
</feature>
<dbReference type="PANTHER" id="PTHR24025:SF23">
    <property type="entry name" value="NEURAL-CADHERIN"/>
    <property type="match status" value="1"/>
</dbReference>
<comment type="caution">
    <text evidence="10">The sequence shown here is derived from an EMBL/GenBank/DDBJ whole genome shotgun (WGS) entry which is preliminary data.</text>
</comment>
<feature type="domain" description="Cadherin" evidence="9">
    <location>
        <begin position="1179"/>
        <end position="1235"/>
    </location>
</feature>
<evidence type="ECO:0000256" key="2">
    <source>
        <dbReference type="ARBA" id="ARBA00022692"/>
    </source>
</evidence>
<comment type="subcellular location">
    <subcellularLocation>
        <location evidence="1">Membrane</location>
    </subcellularLocation>
</comment>
<dbReference type="PRINTS" id="PR00205">
    <property type="entry name" value="CADHERIN"/>
</dbReference>
<dbReference type="InterPro" id="IPR020894">
    <property type="entry name" value="Cadherin_CS"/>
</dbReference>
<keyword evidence="11" id="KW-1185">Reference proteome</keyword>
<evidence type="ECO:0000256" key="3">
    <source>
        <dbReference type="ARBA" id="ARBA00022737"/>
    </source>
</evidence>
<dbReference type="PANTHER" id="PTHR24025">
    <property type="entry name" value="DESMOGLEIN FAMILY MEMBER"/>
    <property type="match status" value="1"/>
</dbReference>
<keyword evidence="3" id="KW-0677">Repeat</keyword>
<feature type="domain" description="Cadherin" evidence="9">
    <location>
        <begin position="384"/>
        <end position="481"/>
    </location>
</feature>
<feature type="domain" description="Cadherin" evidence="9">
    <location>
        <begin position="962"/>
        <end position="1069"/>
    </location>
</feature>
<feature type="domain" description="Cadherin" evidence="9">
    <location>
        <begin position="857"/>
        <end position="961"/>
    </location>
</feature>
<evidence type="ECO:0000256" key="4">
    <source>
        <dbReference type="ARBA" id="ARBA00022837"/>
    </source>
</evidence>
<evidence type="ECO:0000256" key="6">
    <source>
        <dbReference type="ARBA" id="ARBA00022989"/>
    </source>
</evidence>
<dbReference type="InterPro" id="IPR050971">
    <property type="entry name" value="Cadherin-domain_protein"/>
</dbReference>
<evidence type="ECO:0000313" key="10">
    <source>
        <dbReference type="EMBL" id="KAJ4440941.1"/>
    </source>
</evidence>
<organism evidence="10 11">
    <name type="scientific">Periplaneta americana</name>
    <name type="common">American cockroach</name>
    <name type="synonym">Blatta americana</name>
    <dbReference type="NCBI Taxonomy" id="6978"/>
    <lineage>
        <taxon>Eukaryota</taxon>
        <taxon>Metazoa</taxon>
        <taxon>Ecdysozoa</taxon>
        <taxon>Arthropoda</taxon>
        <taxon>Hexapoda</taxon>
        <taxon>Insecta</taxon>
        <taxon>Pterygota</taxon>
        <taxon>Neoptera</taxon>
        <taxon>Polyneoptera</taxon>
        <taxon>Dictyoptera</taxon>
        <taxon>Blattodea</taxon>
        <taxon>Blattoidea</taxon>
        <taxon>Blattidae</taxon>
        <taxon>Blattinae</taxon>
        <taxon>Periplaneta</taxon>
    </lineage>
</organism>
<protein>
    <recommendedName>
        <fullName evidence="9">Cadherin domain-containing protein</fullName>
    </recommendedName>
</protein>
<dbReference type="Pfam" id="PF00028">
    <property type="entry name" value="Cadherin"/>
    <property type="match status" value="8"/>
</dbReference>
<keyword evidence="5" id="KW-0130">Cell adhesion</keyword>
<feature type="domain" description="Cadherin" evidence="9">
    <location>
        <begin position="136"/>
        <end position="259"/>
    </location>
</feature>
<evidence type="ECO:0000313" key="11">
    <source>
        <dbReference type="Proteomes" id="UP001148838"/>
    </source>
</evidence>
<dbReference type="CDD" id="cd11304">
    <property type="entry name" value="Cadherin_repeat"/>
    <property type="match status" value="10"/>
</dbReference>
<reference evidence="10 11" key="1">
    <citation type="journal article" date="2022" name="Allergy">
        <title>Genome assembly and annotation of Periplaneta americana reveal a comprehensive cockroach allergen profile.</title>
        <authorList>
            <person name="Wang L."/>
            <person name="Xiong Q."/>
            <person name="Saelim N."/>
            <person name="Wang L."/>
            <person name="Nong W."/>
            <person name="Wan A.T."/>
            <person name="Shi M."/>
            <person name="Liu X."/>
            <person name="Cao Q."/>
            <person name="Hui J.H.L."/>
            <person name="Sookrung N."/>
            <person name="Leung T.F."/>
            <person name="Tungtrongchitr A."/>
            <person name="Tsui S.K.W."/>
        </authorList>
    </citation>
    <scope>NUCLEOTIDE SEQUENCE [LARGE SCALE GENOMIC DNA]</scope>
    <source>
        <strain evidence="10">PWHHKU_190912</strain>
    </source>
</reference>
<feature type="domain" description="Cadherin" evidence="9">
    <location>
        <begin position="260"/>
        <end position="368"/>
    </location>
</feature>
<feature type="domain" description="Cadherin" evidence="9">
    <location>
        <begin position="589"/>
        <end position="694"/>
    </location>
</feature>
<dbReference type="SUPFAM" id="SSF49313">
    <property type="entry name" value="Cadherin-like"/>
    <property type="match status" value="10"/>
</dbReference>
<accession>A0ABQ8T4M1</accession>
<keyword evidence="7" id="KW-0472">Membrane</keyword>
<dbReference type="PROSITE" id="PS00232">
    <property type="entry name" value="CADHERIN_1"/>
    <property type="match status" value="5"/>
</dbReference>
<name>A0ABQ8T4M1_PERAM</name>
<gene>
    <name evidence="10" type="ORF">ANN_10790</name>
</gene>
<dbReference type="SMART" id="SM00112">
    <property type="entry name" value="CA"/>
    <property type="match status" value="9"/>
</dbReference>
<dbReference type="EMBL" id="JAJSOF020000015">
    <property type="protein sequence ID" value="KAJ4440941.1"/>
    <property type="molecule type" value="Genomic_DNA"/>
</dbReference>
<keyword evidence="4 8" id="KW-0106">Calcium</keyword>
<feature type="domain" description="Cadherin" evidence="9">
    <location>
        <begin position="1070"/>
        <end position="1178"/>
    </location>
</feature>
<evidence type="ECO:0000256" key="5">
    <source>
        <dbReference type="ARBA" id="ARBA00022889"/>
    </source>
</evidence>
<evidence type="ECO:0000256" key="7">
    <source>
        <dbReference type="ARBA" id="ARBA00023136"/>
    </source>
</evidence>
<dbReference type="Proteomes" id="UP001148838">
    <property type="component" value="Unassembled WGS sequence"/>
</dbReference>
<dbReference type="InterPro" id="IPR002126">
    <property type="entry name" value="Cadherin-like_dom"/>
</dbReference>
<sequence>FHRLHTCPSADIRHHELKHTAKVSPRTDVCPGGRMELRWPHPPPTHSFWLLVTLSLLLGVSKAGENTTESPSTVFSSTSSSLVTSDSSITVEPINAGIIFNISTSPLLSSPTATTFYPRNDAPATTAQSPPEFKFTRALYNVTIPENSVGKTYVTPEERMGIMTVDNDPDFEIRYKIIGGDRDKFFKAEERLVGDFCFLLLRTRTGNVDVLNRERKDKYVLEVRATGTKREGKNKMSVMEADTTVVVKVLDTNDLNPLFYPTEYEVTVPEDTPLHRSILRVSAEDADLGRNGEIYYSFLDRPEQFAVHPMTGVVSLTRPLRYADRSLHELTVIGQDRGALFRSGAIGKASRAKVTIRVQQVNLNSPEIYVHHLPDIVEHSNADIYAIVRVIDKDKGVHGEIQSLEIVDGDPDGHFRIRTPEESGGKSGEYNIEVLHLLDREVAPQGYNLTLRATDKGVPSRQTYKSVPVHLADLNDNTPVFDREIYEVEVPETAPINTPVIRLKVTDADEGKNAEVHLEIVGGNEGGEFHINPTTGMLYTAEALDAEHKAFYTLTVSAIDQGNAGTRKQSSAKVKINVMDTNDNDPLFDPTEDIVWIDENEPAGTSVTRVTARDKDSGENAYISYSIVNLNPVPFEIDHFSGVVRTTTVLDYESMRREYILRIRASDWGLPYRRQTEIQLKIRVRDVNDNRPQFEKVDCTGNVQRYVSIGTEVITLSAIDFDAGSIISYRLISGNEDGCFALDTTSGVLSVTCDLSDVKVSEREVNVTATDGTHFSDTVSVMIRLVNGKKNLGSPERVLADGIGSFHCRDTGVARRLTEVLAAAEKNNNMVGRPGQQEEFAMMPSRYGENVHTPEFIDFPVEIKVNESVPLGTSLAKLRARDRDLGYNGKLVYGISDGDRDSVFRLDPDTGELKVIGFLDRERENDYFLNISVYDLGRPQKSSSRFLPITVEDVNDNAPKFEKAVASFRVTENAHNGTAFFRVNATDADLGENARVTYSMVTDTEDFAVDPVTGVLTVASTLDRERQEVYELKIRATDGGGKYGDKPPMFSDALVRVTIDDENDNAPAFALPTYTVKIREDIPVGSVVAIVSATDPDVGQGGEVRYSLVGGVDGGEGIFTVDRLSGTIRTIVALDFEERQVHSLTVRAHDRGTPSLFTETNVIVEVVDVNENLHAPVFDDFVVAASVRENQPVGTLVTTVRATDADPRGDDSRISYSIRGGDGIGLFSIDSEGVLLHASKSTDMSLSHLNTLKCHRHGPGSNAQLRA</sequence>
<dbReference type="PROSITE" id="PS50268">
    <property type="entry name" value="CADHERIN_2"/>
    <property type="match status" value="10"/>
</dbReference>
<dbReference type="InterPro" id="IPR015919">
    <property type="entry name" value="Cadherin-like_sf"/>
</dbReference>
<evidence type="ECO:0000256" key="8">
    <source>
        <dbReference type="PROSITE-ProRule" id="PRU00043"/>
    </source>
</evidence>
<evidence type="ECO:0000256" key="1">
    <source>
        <dbReference type="ARBA" id="ARBA00004370"/>
    </source>
</evidence>
<dbReference type="Gene3D" id="2.60.40.60">
    <property type="entry name" value="Cadherins"/>
    <property type="match status" value="10"/>
</dbReference>
<feature type="non-terminal residue" evidence="10">
    <location>
        <position position="1"/>
    </location>
</feature>
<keyword evidence="2" id="KW-0812">Transmembrane</keyword>
<proteinExistence type="predicted"/>
<keyword evidence="6" id="KW-1133">Transmembrane helix</keyword>
<evidence type="ECO:0000259" key="9">
    <source>
        <dbReference type="PROSITE" id="PS50268"/>
    </source>
</evidence>
<feature type="domain" description="Cadherin" evidence="9">
    <location>
        <begin position="710"/>
        <end position="797"/>
    </location>
</feature>